<reference evidence="2" key="1">
    <citation type="journal article" date="2019" name="Int. J. Syst. Evol. Microbiol.">
        <title>The Global Catalogue of Microorganisms (GCM) 10K type strain sequencing project: providing services to taxonomists for standard genome sequencing and annotation.</title>
        <authorList>
            <consortium name="The Broad Institute Genomics Platform"/>
            <consortium name="The Broad Institute Genome Sequencing Center for Infectious Disease"/>
            <person name="Wu L."/>
            <person name="Ma J."/>
        </authorList>
    </citation>
    <scope>NUCLEOTIDE SEQUENCE [LARGE SCALE GENOMIC DNA]</scope>
    <source>
        <strain evidence="2">CCM 8897</strain>
    </source>
</reference>
<proteinExistence type="predicted"/>
<organism evidence="1 2">
    <name type="scientific">Lapidilactobacillus achengensis</name>
    <dbReference type="NCBI Taxonomy" id="2486000"/>
    <lineage>
        <taxon>Bacteria</taxon>
        <taxon>Bacillati</taxon>
        <taxon>Bacillota</taxon>
        <taxon>Bacilli</taxon>
        <taxon>Lactobacillales</taxon>
        <taxon>Lactobacillaceae</taxon>
        <taxon>Lapidilactobacillus</taxon>
    </lineage>
</organism>
<keyword evidence="2" id="KW-1185">Reference proteome</keyword>
<evidence type="ECO:0000313" key="2">
    <source>
        <dbReference type="Proteomes" id="UP001596310"/>
    </source>
</evidence>
<comment type="caution">
    <text evidence="1">The sequence shown here is derived from an EMBL/GenBank/DDBJ whole genome shotgun (WGS) entry which is preliminary data.</text>
</comment>
<dbReference type="RefSeq" id="WP_125596482.1">
    <property type="nucleotide sequence ID" value="NZ_JBHSSM010000005.1"/>
</dbReference>
<dbReference type="EMBL" id="JBHSSM010000005">
    <property type="protein sequence ID" value="MFC6314155.1"/>
    <property type="molecule type" value="Genomic_DNA"/>
</dbReference>
<accession>A0ABW1UMW7</accession>
<dbReference type="Proteomes" id="UP001596310">
    <property type="component" value="Unassembled WGS sequence"/>
</dbReference>
<protein>
    <submittedName>
        <fullName evidence="1">Uncharacterized protein</fullName>
    </submittedName>
</protein>
<gene>
    <name evidence="1" type="ORF">ACFQHW_01040</name>
</gene>
<sequence length="64" mass="7402">MTSDYSQQLQALVNGEISSLTVTEKDFMNFRKAWLEFPQRKEIVGEAKRNGTVIYRFDESGNVQ</sequence>
<evidence type="ECO:0000313" key="1">
    <source>
        <dbReference type="EMBL" id="MFC6314155.1"/>
    </source>
</evidence>
<name>A0ABW1UMW7_9LACO</name>